<comment type="caution">
    <text evidence="1">The sequence shown here is derived from an EMBL/GenBank/DDBJ whole genome shotgun (WGS) entry which is preliminary data.</text>
</comment>
<dbReference type="PANTHER" id="PTHR46601">
    <property type="entry name" value="ULP_PROTEASE DOMAIN-CONTAINING PROTEIN"/>
    <property type="match status" value="1"/>
</dbReference>
<name>A0A9Q1FEQ8_SYNKA</name>
<dbReference type="AlphaFoldDB" id="A0A9Q1FEQ8"/>
<gene>
    <name evidence="1" type="ORF">SKAU_G00197040</name>
</gene>
<sequence>MLLQTLQNQNLQNGTTIHIDLVKRGFTAGTWNLFEASHGKGAPDGVDGLLKRTADRLVCQGKDIPNVEHLFKALVDTNTAVKLFYVEEAVVDKAIKEMPQGLPVVPSTMRIHQLITCQPGKLTNRGVCCLIGYRDWM</sequence>
<dbReference type="Proteomes" id="UP001152622">
    <property type="component" value="Chromosome 6"/>
</dbReference>
<proteinExistence type="predicted"/>
<dbReference type="OrthoDB" id="8945351at2759"/>
<dbReference type="PANTHER" id="PTHR46601:SF1">
    <property type="entry name" value="ADF-H DOMAIN-CONTAINING PROTEIN"/>
    <property type="match status" value="1"/>
</dbReference>
<accession>A0A9Q1FEQ8</accession>
<dbReference type="EMBL" id="JAINUF010000006">
    <property type="protein sequence ID" value="KAJ8356910.1"/>
    <property type="molecule type" value="Genomic_DNA"/>
</dbReference>
<reference evidence="1" key="1">
    <citation type="journal article" date="2023" name="Science">
        <title>Genome structures resolve the early diversification of teleost fishes.</title>
        <authorList>
            <person name="Parey E."/>
            <person name="Louis A."/>
            <person name="Montfort J."/>
            <person name="Bouchez O."/>
            <person name="Roques C."/>
            <person name="Iampietro C."/>
            <person name="Lluch J."/>
            <person name="Castinel A."/>
            <person name="Donnadieu C."/>
            <person name="Desvignes T."/>
            <person name="Floi Bucao C."/>
            <person name="Jouanno E."/>
            <person name="Wen M."/>
            <person name="Mejri S."/>
            <person name="Dirks R."/>
            <person name="Jansen H."/>
            <person name="Henkel C."/>
            <person name="Chen W.J."/>
            <person name="Zahm M."/>
            <person name="Cabau C."/>
            <person name="Klopp C."/>
            <person name="Thompson A.W."/>
            <person name="Robinson-Rechavi M."/>
            <person name="Braasch I."/>
            <person name="Lecointre G."/>
            <person name="Bobe J."/>
            <person name="Postlethwait J.H."/>
            <person name="Berthelot C."/>
            <person name="Roest Crollius H."/>
            <person name="Guiguen Y."/>
        </authorList>
    </citation>
    <scope>NUCLEOTIDE SEQUENCE</scope>
    <source>
        <strain evidence="1">WJC10195</strain>
    </source>
</reference>
<keyword evidence="2" id="KW-1185">Reference proteome</keyword>
<evidence type="ECO:0000313" key="1">
    <source>
        <dbReference type="EMBL" id="KAJ8356910.1"/>
    </source>
</evidence>
<evidence type="ECO:0000313" key="2">
    <source>
        <dbReference type="Proteomes" id="UP001152622"/>
    </source>
</evidence>
<protein>
    <submittedName>
        <fullName evidence="1">Uncharacterized protein</fullName>
    </submittedName>
</protein>
<organism evidence="1 2">
    <name type="scientific">Synaphobranchus kaupii</name>
    <name type="common">Kaup's arrowtooth eel</name>
    <dbReference type="NCBI Taxonomy" id="118154"/>
    <lineage>
        <taxon>Eukaryota</taxon>
        <taxon>Metazoa</taxon>
        <taxon>Chordata</taxon>
        <taxon>Craniata</taxon>
        <taxon>Vertebrata</taxon>
        <taxon>Euteleostomi</taxon>
        <taxon>Actinopterygii</taxon>
        <taxon>Neopterygii</taxon>
        <taxon>Teleostei</taxon>
        <taxon>Anguilliformes</taxon>
        <taxon>Synaphobranchidae</taxon>
        <taxon>Synaphobranchus</taxon>
    </lineage>
</organism>